<keyword evidence="12" id="KW-0732">Signal</keyword>
<reference evidence="14" key="1">
    <citation type="submission" date="2021-01" db="EMBL/GenBank/DDBJ databases">
        <authorList>
            <person name="Corre E."/>
            <person name="Pelletier E."/>
            <person name="Niang G."/>
            <person name="Scheremetjew M."/>
            <person name="Finn R."/>
            <person name="Kale V."/>
            <person name="Holt S."/>
            <person name="Cochrane G."/>
            <person name="Meng A."/>
            <person name="Brown T."/>
            <person name="Cohen L."/>
        </authorList>
    </citation>
    <scope>NUCLEOTIDE SEQUENCE</scope>
    <source>
        <strain evidence="14">CCMP 2712</strain>
    </source>
</reference>
<keyword evidence="4" id="KW-0963">Cytoplasm</keyword>
<dbReference type="GO" id="GO:0009507">
    <property type="term" value="C:chloroplast"/>
    <property type="evidence" value="ECO:0007669"/>
    <property type="project" value="UniProtKB-SubCell"/>
</dbReference>
<evidence type="ECO:0000256" key="4">
    <source>
        <dbReference type="ARBA" id="ARBA00022490"/>
    </source>
</evidence>
<dbReference type="Gene3D" id="3.40.50.300">
    <property type="entry name" value="P-loop containing nucleotide triphosphate hydrolases"/>
    <property type="match status" value="1"/>
</dbReference>
<keyword evidence="7" id="KW-0547">Nucleotide-binding</keyword>
<dbReference type="InterPro" id="IPR009000">
    <property type="entry name" value="Transl_B-barrel_sf"/>
</dbReference>
<keyword evidence="8" id="KW-0378">Hydrolase</keyword>
<evidence type="ECO:0000256" key="2">
    <source>
        <dbReference type="ARBA" id="ARBA00004496"/>
    </source>
</evidence>
<feature type="domain" description="Tr-type G" evidence="13">
    <location>
        <begin position="64"/>
        <end position="290"/>
    </location>
</feature>
<proteinExistence type="inferred from homology"/>
<dbReference type="SUPFAM" id="SSF50465">
    <property type="entry name" value="EF-Tu/eEF-1alpha/eIF2-gamma C-terminal domain"/>
    <property type="match status" value="1"/>
</dbReference>
<dbReference type="PROSITE" id="PS51722">
    <property type="entry name" value="G_TR_2"/>
    <property type="match status" value="1"/>
</dbReference>
<dbReference type="CDD" id="cd01883">
    <property type="entry name" value="EF1_alpha"/>
    <property type="match status" value="1"/>
</dbReference>
<evidence type="ECO:0000256" key="8">
    <source>
        <dbReference type="ARBA" id="ARBA00022801"/>
    </source>
</evidence>
<evidence type="ECO:0000256" key="12">
    <source>
        <dbReference type="SAM" id="SignalP"/>
    </source>
</evidence>
<dbReference type="SUPFAM" id="SSF50447">
    <property type="entry name" value="Translation proteins"/>
    <property type="match status" value="1"/>
</dbReference>
<dbReference type="FunFam" id="3.40.50.300:FF:000204">
    <property type="entry name" value="Translation elongation factor Tu"/>
    <property type="match status" value="1"/>
</dbReference>
<dbReference type="GO" id="GO:0003924">
    <property type="term" value="F:GTPase activity"/>
    <property type="evidence" value="ECO:0007669"/>
    <property type="project" value="InterPro"/>
</dbReference>
<dbReference type="SUPFAM" id="SSF52540">
    <property type="entry name" value="P-loop containing nucleoside triphosphate hydrolases"/>
    <property type="match status" value="1"/>
</dbReference>
<feature type="signal peptide" evidence="12">
    <location>
        <begin position="1"/>
        <end position="22"/>
    </location>
</feature>
<keyword evidence="9" id="KW-0648">Protein biosynthesis</keyword>
<protein>
    <recommendedName>
        <fullName evidence="13">Tr-type G domain-containing protein</fullName>
    </recommendedName>
</protein>
<dbReference type="Gene3D" id="2.40.30.10">
    <property type="entry name" value="Translation factors"/>
    <property type="match status" value="2"/>
</dbReference>
<comment type="similarity">
    <text evidence="3">Belongs to the TRAFAC class translation factor GTPase superfamily. Classic translation factor GTPase family. EF-Tu/EF-1A subfamily.</text>
</comment>
<evidence type="ECO:0000256" key="1">
    <source>
        <dbReference type="ARBA" id="ARBA00004229"/>
    </source>
</evidence>
<dbReference type="InterPro" id="IPR009001">
    <property type="entry name" value="Transl_elong_EF1A/Init_IF2_C"/>
</dbReference>
<evidence type="ECO:0000256" key="5">
    <source>
        <dbReference type="ARBA" id="ARBA00022528"/>
    </source>
</evidence>
<keyword evidence="5" id="KW-0150">Chloroplast</keyword>
<dbReference type="InterPro" id="IPR050100">
    <property type="entry name" value="TRAFAC_GTPase_members"/>
</dbReference>
<dbReference type="InterPro" id="IPR027417">
    <property type="entry name" value="P-loop_NTPase"/>
</dbReference>
<organism evidence="14">
    <name type="scientific">Guillardia theta</name>
    <name type="common">Cryptophyte</name>
    <name type="synonym">Cryptomonas phi</name>
    <dbReference type="NCBI Taxonomy" id="55529"/>
    <lineage>
        <taxon>Eukaryota</taxon>
        <taxon>Cryptophyceae</taxon>
        <taxon>Pyrenomonadales</taxon>
        <taxon>Geminigeraceae</taxon>
        <taxon>Guillardia</taxon>
    </lineage>
</organism>
<evidence type="ECO:0000256" key="10">
    <source>
        <dbReference type="ARBA" id="ARBA00023134"/>
    </source>
</evidence>
<comment type="subcellular location">
    <subcellularLocation>
        <location evidence="2">Cytoplasm</location>
    </subcellularLocation>
    <subcellularLocation>
        <location evidence="1">Plastid</location>
        <location evidence="1">Chloroplast</location>
    </subcellularLocation>
</comment>
<dbReference type="EMBL" id="HBKN01046974">
    <property type="protein sequence ID" value="CAE2336774.1"/>
    <property type="molecule type" value="Transcribed_RNA"/>
</dbReference>
<dbReference type="Pfam" id="PF00009">
    <property type="entry name" value="GTP_EFTU"/>
    <property type="match status" value="1"/>
</dbReference>
<gene>
    <name evidence="14" type="ORF">GTHE00462_LOCUS36645</name>
</gene>
<dbReference type="AlphaFoldDB" id="A0A7S4UIX8"/>
<dbReference type="InterPro" id="IPR000795">
    <property type="entry name" value="T_Tr_GTP-bd_dom"/>
</dbReference>
<evidence type="ECO:0000256" key="9">
    <source>
        <dbReference type="ARBA" id="ARBA00022917"/>
    </source>
</evidence>
<dbReference type="GO" id="GO:0005525">
    <property type="term" value="F:GTP binding"/>
    <property type="evidence" value="ECO:0007669"/>
    <property type="project" value="UniProtKB-KW"/>
</dbReference>
<dbReference type="GO" id="GO:0006412">
    <property type="term" value="P:translation"/>
    <property type="evidence" value="ECO:0007669"/>
    <property type="project" value="UniProtKB-KW"/>
</dbReference>
<dbReference type="PANTHER" id="PTHR23115">
    <property type="entry name" value="TRANSLATION FACTOR"/>
    <property type="match status" value="1"/>
</dbReference>
<evidence type="ECO:0000313" key="14">
    <source>
        <dbReference type="EMBL" id="CAE2336774.1"/>
    </source>
</evidence>
<accession>A0A7S4UIX8</accession>
<keyword evidence="10" id="KW-0342">GTP-binding</keyword>
<evidence type="ECO:0000256" key="6">
    <source>
        <dbReference type="ARBA" id="ARBA00022640"/>
    </source>
</evidence>
<dbReference type="InterPro" id="IPR054696">
    <property type="entry name" value="GTP-eEF1A_C"/>
</dbReference>
<evidence type="ECO:0000256" key="7">
    <source>
        <dbReference type="ARBA" id="ARBA00022741"/>
    </source>
</evidence>
<dbReference type="CDD" id="cd03704">
    <property type="entry name" value="eRF3_C_III"/>
    <property type="match status" value="1"/>
</dbReference>
<name>A0A7S4UIX8_GUITH</name>
<dbReference type="PRINTS" id="PR00315">
    <property type="entry name" value="ELONGATNFCT"/>
</dbReference>
<evidence type="ECO:0000256" key="11">
    <source>
        <dbReference type="ARBA" id="ARBA00049117"/>
    </source>
</evidence>
<evidence type="ECO:0000259" key="13">
    <source>
        <dbReference type="PROSITE" id="PS51722"/>
    </source>
</evidence>
<keyword evidence="6" id="KW-0934">Plastid</keyword>
<dbReference type="Pfam" id="PF22594">
    <property type="entry name" value="GTP-eEF1A_C"/>
    <property type="match status" value="1"/>
</dbReference>
<feature type="chain" id="PRO_5031286669" description="Tr-type G domain-containing protein" evidence="12">
    <location>
        <begin position="23"/>
        <end position="484"/>
    </location>
</feature>
<evidence type="ECO:0000256" key="3">
    <source>
        <dbReference type="ARBA" id="ARBA00007249"/>
    </source>
</evidence>
<comment type="catalytic activity">
    <reaction evidence="11">
        <text>GTP + H2O = GDP + phosphate + H(+)</text>
        <dbReference type="Rhea" id="RHEA:19669"/>
        <dbReference type="ChEBI" id="CHEBI:15377"/>
        <dbReference type="ChEBI" id="CHEBI:15378"/>
        <dbReference type="ChEBI" id="CHEBI:37565"/>
        <dbReference type="ChEBI" id="CHEBI:43474"/>
        <dbReference type="ChEBI" id="CHEBI:58189"/>
    </reaction>
    <physiologicalReaction direction="left-to-right" evidence="11">
        <dbReference type="Rhea" id="RHEA:19670"/>
    </physiologicalReaction>
</comment>
<sequence length="484" mass="53170">MSLSSTAWIVFSMLCMSPVYHASHEHLLSLRHAFMAPDRGHLVRPRAGGNTLTLKGGSDQSSQKVNCNMVMVGHVDAGKSTISGHLLYSFGQLDDRTLDKFTKESTAMGRASWKFAWAMDLTAEEREKGKTHEVGQAYFESENRKYTLLDAPGHRGYVPSMIAGAALAEVAVLIISARTGEFEAGFEKGGQTREHAILIRSTGVRHLIVAVNKMDECSWSKERYDDIVGKLQPFFKSIGYGLSEVVFLPLDGLHGVNLKSRMGPDVCSWYDGPSLIEALDTVKLVKSQPSLPVRFQVSCAYRETDVYLLGKLECGVIRAGEELLLLPDNSVITITQIFFESTSVEESSAGDILRLKVKGCTEDVPAGSILSPSKGVGRAKATRCIEVKVNILDCKSIIAAGYSCMFHCHSIATDCTWESVISVIDKQLGEVKRPFVRRGQSAVLRLEFSSEICVETYKDFSQLGRFVLREDGLTIGIGIVLNLL</sequence>